<gene>
    <name evidence="2" type="ORF">DdX_21463</name>
</gene>
<dbReference type="Proteomes" id="UP001201812">
    <property type="component" value="Unassembled WGS sequence"/>
</dbReference>
<feature type="region of interest" description="Disordered" evidence="1">
    <location>
        <begin position="1"/>
        <end position="71"/>
    </location>
</feature>
<dbReference type="EMBL" id="JAKKPZ010000832">
    <property type="protein sequence ID" value="KAI1692068.1"/>
    <property type="molecule type" value="Genomic_DNA"/>
</dbReference>
<organism evidence="2 3">
    <name type="scientific">Ditylenchus destructor</name>
    <dbReference type="NCBI Taxonomy" id="166010"/>
    <lineage>
        <taxon>Eukaryota</taxon>
        <taxon>Metazoa</taxon>
        <taxon>Ecdysozoa</taxon>
        <taxon>Nematoda</taxon>
        <taxon>Chromadorea</taxon>
        <taxon>Rhabditida</taxon>
        <taxon>Tylenchina</taxon>
        <taxon>Tylenchomorpha</taxon>
        <taxon>Sphaerularioidea</taxon>
        <taxon>Anguinidae</taxon>
        <taxon>Anguininae</taxon>
        <taxon>Ditylenchus</taxon>
    </lineage>
</organism>
<name>A0AAD4QRD5_9BILA</name>
<protein>
    <submittedName>
        <fullName evidence="2">Uncharacterized protein</fullName>
    </submittedName>
</protein>
<dbReference type="AlphaFoldDB" id="A0AAD4QRD5"/>
<reference evidence="2" key="1">
    <citation type="submission" date="2022-01" db="EMBL/GenBank/DDBJ databases">
        <title>Genome Sequence Resource for Two Populations of Ditylenchus destructor, the Migratory Endoparasitic Phytonematode.</title>
        <authorList>
            <person name="Zhang H."/>
            <person name="Lin R."/>
            <person name="Xie B."/>
        </authorList>
    </citation>
    <scope>NUCLEOTIDE SEQUENCE</scope>
    <source>
        <strain evidence="2">BazhouSP</strain>
    </source>
</reference>
<comment type="caution">
    <text evidence="2">The sequence shown here is derived from an EMBL/GenBank/DDBJ whole genome shotgun (WGS) entry which is preliminary data.</text>
</comment>
<evidence type="ECO:0000256" key="1">
    <source>
        <dbReference type="SAM" id="MobiDB-lite"/>
    </source>
</evidence>
<sequence length="125" mass="14070">MRRRLSQRRRPDRDRSRGGGAVPAQCAAVARGRRRGPSAGLSRHGWRDDRRAVRRSGGAWPRDRHGAGRSRACARAQCAGRCQRTGEQRRALLRSARFVRTGRSETDPQGRPYPVIHFRHPGRAG</sequence>
<keyword evidence="3" id="KW-1185">Reference proteome</keyword>
<accession>A0AAD4QRD5</accession>
<evidence type="ECO:0000313" key="3">
    <source>
        <dbReference type="Proteomes" id="UP001201812"/>
    </source>
</evidence>
<proteinExistence type="predicted"/>
<evidence type="ECO:0000313" key="2">
    <source>
        <dbReference type="EMBL" id="KAI1692068.1"/>
    </source>
</evidence>